<evidence type="ECO:0000313" key="2">
    <source>
        <dbReference type="Proteomes" id="UP001162992"/>
    </source>
</evidence>
<gene>
    <name evidence="1" type="ORF">O6H91_20G056900</name>
</gene>
<protein>
    <submittedName>
        <fullName evidence="1">Uncharacterized protein</fullName>
    </submittedName>
</protein>
<dbReference type="Proteomes" id="UP001162992">
    <property type="component" value="Chromosome 20"/>
</dbReference>
<organism evidence="1 2">
    <name type="scientific">Diphasiastrum complanatum</name>
    <name type="common">Issler's clubmoss</name>
    <name type="synonym">Lycopodium complanatum</name>
    <dbReference type="NCBI Taxonomy" id="34168"/>
    <lineage>
        <taxon>Eukaryota</taxon>
        <taxon>Viridiplantae</taxon>
        <taxon>Streptophyta</taxon>
        <taxon>Embryophyta</taxon>
        <taxon>Tracheophyta</taxon>
        <taxon>Lycopodiopsida</taxon>
        <taxon>Lycopodiales</taxon>
        <taxon>Lycopodiaceae</taxon>
        <taxon>Lycopodioideae</taxon>
        <taxon>Diphasiastrum</taxon>
    </lineage>
</organism>
<evidence type="ECO:0000313" key="1">
    <source>
        <dbReference type="EMBL" id="KAJ7519814.1"/>
    </source>
</evidence>
<sequence length="417" mass="46141">MAMAMAMAMAVPFSSSLRAAPQPRLSTSFRSSPSSLGSCCCSCFSRQRHRSSQPKRLRAGRRFSPVSALYVDDDEDYLVDAPISKGDGFSFTGGKYSDEKDPSDEWFAKGKMVNAYQVQATPGTAKEPIFGLAMGEASQTLEDTFRWFCVEEGDQNKPSVLLLHGLPSQAYSFRKVLPVLSSDHHVVALDWLGFGFSDKPQVDLGFKYTRTEYAEALKSVVEALNIERTAIVVQGYFAPAVVQFASTNQDKVSQLILINPPLTEKHTKLPSALSCFSTFLLGDIFAQDPLRASDKPLTDCGPYILDEEDAMVYRRPYLSSGAAGFSLTAITRALARELKDSVTFLRKTLASNEWSRPTYILWGTKDRWLEISGVEESASTMNIEVLSLSEVGHHAQEDYGEEVGLIVHKLLKKFVYA</sequence>
<name>A0ACC2AQJ9_DIPCM</name>
<proteinExistence type="predicted"/>
<accession>A0ACC2AQJ9</accession>
<comment type="caution">
    <text evidence="1">The sequence shown here is derived from an EMBL/GenBank/DDBJ whole genome shotgun (WGS) entry which is preliminary data.</text>
</comment>
<reference evidence="2" key="1">
    <citation type="journal article" date="2024" name="Proc. Natl. Acad. Sci. U.S.A.">
        <title>Extraordinary preservation of gene collinearity over three hundred million years revealed in homosporous lycophytes.</title>
        <authorList>
            <person name="Li C."/>
            <person name="Wickell D."/>
            <person name="Kuo L.Y."/>
            <person name="Chen X."/>
            <person name="Nie B."/>
            <person name="Liao X."/>
            <person name="Peng D."/>
            <person name="Ji J."/>
            <person name="Jenkins J."/>
            <person name="Williams M."/>
            <person name="Shu S."/>
            <person name="Plott C."/>
            <person name="Barry K."/>
            <person name="Rajasekar S."/>
            <person name="Grimwood J."/>
            <person name="Han X."/>
            <person name="Sun S."/>
            <person name="Hou Z."/>
            <person name="He W."/>
            <person name="Dai G."/>
            <person name="Sun C."/>
            <person name="Schmutz J."/>
            <person name="Leebens-Mack J.H."/>
            <person name="Li F.W."/>
            <person name="Wang L."/>
        </authorList>
    </citation>
    <scope>NUCLEOTIDE SEQUENCE [LARGE SCALE GENOMIC DNA]</scope>
    <source>
        <strain evidence="2">cv. PW_Plant_1</strain>
    </source>
</reference>
<keyword evidence="2" id="KW-1185">Reference proteome</keyword>
<dbReference type="EMBL" id="CM055111">
    <property type="protein sequence ID" value="KAJ7519814.1"/>
    <property type="molecule type" value="Genomic_DNA"/>
</dbReference>